<name>A0A653B267_ECTOL</name>
<feature type="region of interest" description="Disordered" evidence="1">
    <location>
        <begin position="263"/>
        <end position="283"/>
    </location>
</feature>
<feature type="region of interest" description="Disordered" evidence="1">
    <location>
        <begin position="193"/>
        <end position="241"/>
    </location>
</feature>
<dbReference type="AntiFam" id="ANF00011">
    <property type="entry name" value="tRNA translation"/>
</dbReference>
<gene>
    <name evidence="2" type="ORF">POT9AD_1665</name>
</gene>
<evidence type="ECO:0000256" key="1">
    <source>
        <dbReference type="SAM" id="MobiDB-lite"/>
    </source>
</evidence>
<proteinExistence type="predicted"/>
<feature type="compositionally biased region" description="Polar residues" evidence="1">
    <location>
        <begin position="195"/>
        <end position="209"/>
    </location>
</feature>
<reference evidence="2" key="1">
    <citation type="submission" date="2018-11" db="EMBL/GenBank/DDBJ databases">
        <authorList>
            <consortium name="Genoscope - CEA"/>
            <person name="William W."/>
        </authorList>
    </citation>
    <scope>NUCLEOTIDE SEQUENCE [LARGE SCALE GENOMIC DNA]</scope>
    <source>
        <strain evidence="2">T9AD</strain>
    </source>
</reference>
<evidence type="ECO:0000313" key="2">
    <source>
        <dbReference type="EMBL" id="VDN62651.1"/>
    </source>
</evidence>
<feature type="compositionally biased region" description="Basic and acidic residues" evidence="1">
    <location>
        <begin position="221"/>
        <end position="232"/>
    </location>
</feature>
<accession>A0A653B267</accession>
<protein>
    <submittedName>
        <fullName evidence="2">Uncharacterized protein</fullName>
    </submittedName>
</protein>
<organism evidence="2">
    <name type="scientific">Ectopseudomonas oleovorans</name>
    <name type="common">Pseudomonas oleovorans</name>
    <dbReference type="NCBI Taxonomy" id="301"/>
    <lineage>
        <taxon>Bacteria</taxon>
        <taxon>Pseudomonadati</taxon>
        <taxon>Pseudomonadota</taxon>
        <taxon>Gammaproteobacteria</taxon>
        <taxon>Pseudomonadales</taxon>
        <taxon>Pseudomonadaceae</taxon>
        <taxon>Ectopseudomonas</taxon>
    </lineage>
</organism>
<feature type="compositionally biased region" description="Low complexity" evidence="1">
    <location>
        <begin position="270"/>
        <end position="281"/>
    </location>
</feature>
<sequence length="361" mass="41225">MTTKPRSLRLRGVGCLCQLCLLDLTELQLDRGGATEDGHCNLDTALLVIHFFDHTTEIGERAIDNTNHLARLEQRLRLGLVAVIGNTTENGFSFFLGDRRRLVGSTTNEAHDARRILDQVPSRLVHFHLDQNIAREELALTLALLTVAHLDHFFSGHENFAEFIFHSSEFHALDQRAHHMLLVTRVGMHDVPTLSHETPLTNNQGNKPTEQGIEPPQQQRHYQDNRDHDQRGLRGFLTGRPNNFTNLDASFFQQNRERLATSSLKRHEGSNSTQSNQTQNTIQNRLSREVLITYDTHDNQGSDDQPLDQIKARVFGFSLNIHSRRSCERHARFVRKWQVRRESNPQPAVLETAALPIELLT</sequence>
<dbReference type="EMBL" id="LR130779">
    <property type="protein sequence ID" value="VDN62651.1"/>
    <property type="molecule type" value="Genomic_DNA"/>
</dbReference>
<dbReference type="AlphaFoldDB" id="A0A653B267"/>